<dbReference type="RefSeq" id="WP_382402185.1">
    <property type="nucleotide sequence ID" value="NZ_JBHTNH010000029.1"/>
</dbReference>
<dbReference type="Gene3D" id="3.40.190.10">
    <property type="entry name" value="Periplasmic binding protein-like II"/>
    <property type="match status" value="2"/>
</dbReference>
<evidence type="ECO:0000256" key="9">
    <source>
        <dbReference type="ARBA" id="ARBA00023288"/>
    </source>
</evidence>
<feature type="domain" description="PBP" evidence="12">
    <location>
        <begin position="49"/>
        <end position="299"/>
    </location>
</feature>
<keyword evidence="9 10" id="KW-0449">Lipoprotein</keyword>
<dbReference type="InterPro" id="IPR050811">
    <property type="entry name" value="Phosphate_ABC_transporter"/>
</dbReference>
<evidence type="ECO:0000256" key="4">
    <source>
        <dbReference type="ARBA" id="ARBA00011529"/>
    </source>
</evidence>
<evidence type="ECO:0000256" key="2">
    <source>
        <dbReference type="ARBA" id="ARBA00004193"/>
    </source>
</evidence>
<feature type="region of interest" description="Disordered" evidence="11">
    <location>
        <begin position="29"/>
        <end position="54"/>
    </location>
</feature>
<keyword evidence="8 10" id="KW-0564">Palmitate</keyword>
<keyword evidence="6 10" id="KW-0592">Phosphate transport</keyword>
<comment type="subunit">
    <text evidence="4 10">The complex is composed of two ATP-binding proteins (PstB), two transmembrane proteins (PstC and PstA) and a solute-binding protein (PstS).</text>
</comment>
<evidence type="ECO:0000256" key="11">
    <source>
        <dbReference type="SAM" id="MobiDB-lite"/>
    </source>
</evidence>
<evidence type="ECO:0000256" key="8">
    <source>
        <dbReference type="ARBA" id="ARBA00023139"/>
    </source>
</evidence>
<accession>A0ABW3ZX92</accession>
<sequence length="332" mass="35888">MKLRSLFVTLALAFLLVLLAACGNAEGNDNGEESGNAEGGNSEENADSGGGTTEVLVDGSSTVFPIMEAVAEESQTENPDARVNIGTSGSGGGFEKFAAGETHISNASRPIKEEEKQAVEDAGIEYTEFEVALDGLSIVVNQENDWVDQLTIEELNKMWSVDGNVETWADVREGWPEEEIEFYSPGADSGTFDYFSEVVLGEEGQIRQDASLSEDDNVLVQGVTGSPNAIGYFGYAYYAENTDKLKAVPIVNDNGEAVTPSQETVQSGEYNPFSRPLFIYVKHEALQDESVYNFAKYTLENVGRAAEDVGYVAKPDSDYEQALQTLDEIAGQ</sequence>
<feature type="chain" id="PRO_5045002101" description="Phosphate-binding protein" evidence="10">
    <location>
        <begin position="21"/>
        <end position="332"/>
    </location>
</feature>
<comment type="similarity">
    <text evidence="3 10">Belongs to the PstS family.</text>
</comment>
<dbReference type="Pfam" id="PF12849">
    <property type="entry name" value="PBP_like_2"/>
    <property type="match status" value="1"/>
</dbReference>
<comment type="function">
    <text evidence="10">Involved in the system for phosphate transport across the cytoplasmic membrane.</text>
</comment>
<gene>
    <name evidence="13" type="ORF">ACFQ4A_15450</name>
</gene>
<dbReference type="EMBL" id="JBHTNH010000029">
    <property type="protein sequence ID" value="MFD1363045.1"/>
    <property type="molecule type" value="Genomic_DNA"/>
</dbReference>
<evidence type="ECO:0000256" key="7">
    <source>
        <dbReference type="ARBA" id="ARBA00022729"/>
    </source>
</evidence>
<dbReference type="SUPFAM" id="SSF53850">
    <property type="entry name" value="Periplasmic binding protein-like II"/>
    <property type="match status" value="1"/>
</dbReference>
<comment type="subcellular location">
    <subcellularLocation>
        <location evidence="2 10">Cell membrane</location>
        <topology evidence="2 10">Lipid-anchor</topology>
    </subcellularLocation>
</comment>
<proteinExistence type="inferred from homology"/>
<evidence type="ECO:0000313" key="14">
    <source>
        <dbReference type="Proteomes" id="UP001597178"/>
    </source>
</evidence>
<evidence type="ECO:0000256" key="6">
    <source>
        <dbReference type="ARBA" id="ARBA00022592"/>
    </source>
</evidence>
<keyword evidence="14" id="KW-1185">Reference proteome</keyword>
<evidence type="ECO:0000256" key="10">
    <source>
        <dbReference type="RuleBase" id="RU367119"/>
    </source>
</evidence>
<reference evidence="14" key="1">
    <citation type="journal article" date="2019" name="Int. J. Syst. Evol. Microbiol.">
        <title>The Global Catalogue of Microorganisms (GCM) 10K type strain sequencing project: providing services to taxonomists for standard genome sequencing and annotation.</title>
        <authorList>
            <consortium name="The Broad Institute Genomics Platform"/>
            <consortium name="The Broad Institute Genome Sequencing Center for Infectious Disease"/>
            <person name="Wu L."/>
            <person name="Ma J."/>
        </authorList>
    </citation>
    <scope>NUCLEOTIDE SEQUENCE [LARGE SCALE GENOMIC DNA]</scope>
    <source>
        <strain evidence="14">CCUG 54822</strain>
    </source>
</reference>
<protein>
    <recommendedName>
        <fullName evidence="10">Phosphate-binding protein</fullName>
    </recommendedName>
</protein>
<dbReference type="PANTHER" id="PTHR30570">
    <property type="entry name" value="PERIPLASMIC PHOSPHATE BINDING COMPONENT OF PHOSPHATE ABC TRANSPORTER"/>
    <property type="match status" value="1"/>
</dbReference>
<dbReference type="InterPro" id="IPR024370">
    <property type="entry name" value="PBP_domain"/>
</dbReference>
<dbReference type="CDD" id="cd13654">
    <property type="entry name" value="PBP2_phosphate_like_2"/>
    <property type="match status" value="1"/>
</dbReference>
<comment type="caution">
    <text evidence="13">The sequence shown here is derived from an EMBL/GenBank/DDBJ whole genome shotgun (WGS) entry which is preliminary data.</text>
</comment>
<feature type="compositionally biased region" description="Low complexity" evidence="11">
    <location>
        <begin position="29"/>
        <end position="43"/>
    </location>
</feature>
<evidence type="ECO:0000313" key="13">
    <source>
        <dbReference type="EMBL" id="MFD1363045.1"/>
    </source>
</evidence>
<dbReference type="PANTHER" id="PTHR30570:SF1">
    <property type="entry name" value="PHOSPHATE-BINDING PROTEIN PSTS"/>
    <property type="match status" value="1"/>
</dbReference>
<organism evidence="13 14">
    <name type="scientific">Lentibacillus salinarum</name>
    <dbReference type="NCBI Taxonomy" id="446820"/>
    <lineage>
        <taxon>Bacteria</taxon>
        <taxon>Bacillati</taxon>
        <taxon>Bacillota</taxon>
        <taxon>Bacilli</taxon>
        <taxon>Bacillales</taxon>
        <taxon>Bacillaceae</taxon>
        <taxon>Lentibacillus</taxon>
    </lineage>
</organism>
<comment type="function">
    <text evidence="1">Part of the ABC transporter complex PstSACB involved in phosphate import.</text>
</comment>
<keyword evidence="10" id="KW-1003">Cell membrane</keyword>
<keyword evidence="7 10" id="KW-0732">Signal</keyword>
<dbReference type="Proteomes" id="UP001597178">
    <property type="component" value="Unassembled WGS sequence"/>
</dbReference>
<dbReference type="NCBIfam" id="TIGR02136">
    <property type="entry name" value="ptsS_2"/>
    <property type="match status" value="1"/>
</dbReference>
<keyword evidence="5 10" id="KW-0813">Transport</keyword>
<evidence type="ECO:0000256" key="3">
    <source>
        <dbReference type="ARBA" id="ARBA00008725"/>
    </source>
</evidence>
<evidence type="ECO:0000259" key="12">
    <source>
        <dbReference type="Pfam" id="PF12849"/>
    </source>
</evidence>
<evidence type="ECO:0000256" key="5">
    <source>
        <dbReference type="ARBA" id="ARBA00022448"/>
    </source>
</evidence>
<evidence type="ECO:0000256" key="1">
    <source>
        <dbReference type="ARBA" id="ARBA00002841"/>
    </source>
</evidence>
<feature type="signal peptide" evidence="10">
    <location>
        <begin position="1"/>
        <end position="20"/>
    </location>
</feature>
<dbReference type="InterPro" id="IPR011862">
    <property type="entry name" value="Phos-bd"/>
</dbReference>
<dbReference type="PROSITE" id="PS51257">
    <property type="entry name" value="PROKAR_LIPOPROTEIN"/>
    <property type="match status" value="1"/>
</dbReference>
<name>A0ABW3ZX92_9BACI</name>
<keyword evidence="10" id="KW-0472">Membrane</keyword>